<dbReference type="Pfam" id="PF06985">
    <property type="entry name" value="HET"/>
    <property type="match status" value="1"/>
</dbReference>
<dbReference type="EMBL" id="JAGTJS010000044">
    <property type="protein sequence ID" value="KAH7228416.1"/>
    <property type="molecule type" value="Genomic_DNA"/>
</dbReference>
<dbReference type="AlphaFoldDB" id="A0A9P9JUR0"/>
<evidence type="ECO:0000313" key="2">
    <source>
        <dbReference type="EMBL" id="KAH7228416.1"/>
    </source>
</evidence>
<sequence>MLSTALCEWCAQIPLHKLPSGAAALIKFDLGPGSRVKGSPCPLCQLVVEAHYQKDAEVLDEESVELTWREGAELGFAFRVPKAGQDVWIGFGFLESSQDAVCEMRAAHPRRCLLQPTTGSLIDTSRILDWVYSCEQTHGDLCQLPTEVPFAEAFRGLPFIRLIDVQDGCLVEKQHLVKYMALSYVWGAVDNFRLTKANRPALLEKKSLSKVLSRLPKTIDDAITVVQRLGCRYLWVDALCLMQNDANDVNQGVGVMDLIYERAWLTIVAACGHDANARLPGVQEGTRKPSINTRRVGLGIAMGVVVLLDDILGHSVHDSRGWTFQERLLSRRAIYFVEDKLFYRCREAVHAEHMVDLPRPVKAPKWMMPMLPRAIMMNVPVHDYYLILRLYTKRILTNQSDAPRALAGIIQRFSNAMRCQFLEGLPTATFDLFIIFRRLGGSLSRRPELPSYSWTGWSGQTAPDLADTSSFALNGTLEERTWIVWYKRSPSGIVSLVWDPSSEPSFPLNDLTHVGYRQRRHFSHGRYTPAGLDTSRTAPSEAVSFSRDVPPYHILQFWTISAFYTISDIDVFDATGSLVDSTGERCGFVWLDSFEETTYLESQTYFEVILVSVTVFGVDQELKRCSTSSYPNVNGKWKCFNVLLLEWKGGLAERRGFGYLIQEAVANSLAPGPVWREILLA</sequence>
<comment type="caution">
    <text evidence="2">The sequence shown here is derived from an EMBL/GenBank/DDBJ whole genome shotgun (WGS) entry which is preliminary data.</text>
</comment>
<dbReference type="InterPro" id="IPR010730">
    <property type="entry name" value="HET"/>
</dbReference>
<accession>A0A9P9JUR0</accession>
<dbReference type="PANTHER" id="PTHR33112:SF12">
    <property type="entry name" value="HETEROKARYON INCOMPATIBILITY DOMAIN-CONTAINING PROTEIN"/>
    <property type="match status" value="1"/>
</dbReference>
<keyword evidence="3" id="KW-1185">Reference proteome</keyword>
<evidence type="ECO:0000259" key="1">
    <source>
        <dbReference type="Pfam" id="PF06985"/>
    </source>
</evidence>
<reference evidence="2" key="1">
    <citation type="journal article" date="2021" name="Nat. Commun.">
        <title>Genetic determinants of endophytism in the Arabidopsis root mycobiome.</title>
        <authorList>
            <person name="Mesny F."/>
            <person name="Miyauchi S."/>
            <person name="Thiergart T."/>
            <person name="Pickel B."/>
            <person name="Atanasova L."/>
            <person name="Karlsson M."/>
            <person name="Huettel B."/>
            <person name="Barry K.W."/>
            <person name="Haridas S."/>
            <person name="Chen C."/>
            <person name="Bauer D."/>
            <person name="Andreopoulos W."/>
            <person name="Pangilinan J."/>
            <person name="LaButti K."/>
            <person name="Riley R."/>
            <person name="Lipzen A."/>
            <person name="Clum A."/>
            <person name="Drula E."/>
            <person name="Henrissat B."/>
            <person name="Kohler A."/>
            <person name="Grigoriev I.V."/>
            <person name="Martin F.M."/>
            <person name="Hacquard S."/>
        </authorList>
    </citation>
    <scope>NUCLEOTIDE SEQUENCE</scope>
    <source>
        <strain evidence="2">FSSC 5 MPI-SDFR-AT-0091</strain>
    </source>
</reference>
<dbReference type="PANTHER" id="PTHR33112">
    <property type="entry name" value="DOMAIN PROTEIN, PUTATIVE-RELATED"/>
    <property type="match status" value="1"/>
</dbReference>
<protein>
    <submittedName>
        <fullName evidence="2">Heterokaryon incompatibility protein-domain-containing protein</fullName>
    </submittedName>
</protein>
<feature type="domain" description="Heterokaryon incompatibility" evidence="1">
    <location>
        <begin position="179"/>
        <end position="326"/>
    </location>
</feature>
<dbReference type="OrthoDB" id="2958217at2759"/>
<evidence type="ECO:0000313" key="3">
    <source>
        <dbReference type="Proteomes" id="UP000736672"/>
    </source>
</evidence>
<gene>
    <name evidence="2" type="ORF">B0J15DRAFT_506572</name>
</gene>
<proteinExistence type="predicted"/>
<organism evidence="2 3">
    <name type="scientific">Fusarium solani</name>
    <name type="common">Filamentous fungus</name>
    <dbReference type="NCBI Taxonomy" id="169388"/>
    <lineage>
        <taxon>Eukaryota</taxon>
        <taxon>Fungi</taxon>
        <taxon>Dikarya</taxon>
        <taxon>Ascomycota</taxon>
        <taxon>Pezizomycotina</taxon>
        <taxon>Sordariomycetes</taxon>
        <taxon>Hypocreomycetidae</taxon>
        <taxon>Hypocreales</taxon>
        <taxon>Nectriaceae</taxon>
        <taxon>Fusarium</taxon>
        <taxon>Fusarium solani species complex</taxon>
    </lineage>
</organism>
<name>A0A9P9JUR0_FUSSL</name>
<dbReference type="Proteomes" id="UP000736672">
    <property type="component" value="Unassembled WGS sequence"/>
</dbReference>